<reference evidence="2" key="1">
    <citation type="journal article" date="2014" name="Proc. Natl. Acad. Sci. U.S.A.">
        <title>Extensive sampling of basidiomycete genomes demonstrates inadequacy of the white-rot/brown-rot paradigm for wood decay fungi.</title>
        <authorList>
            <person name="Riley R."/>
            <person name="Salamov A.A."/>
            <person name="Brown D.W."/>
            <person name="Nagy L.G."/>
            <person name="Floudas D."/>
            <person name="Held B.W."/>
            <person name="Levasseur A."/>
            <person name="Lombard V."/>
            <person name="Morin E."/>
            <person name="Otillar R."/>
            <person name="Lindquist E.A."/>
            <person name="Sun H."/>
            <person name="LaButti K.M."/>
            <person name="Schmutz J."/>
            <person name="Jabbour D."/>
            <person name="Luo H."/>
            <person name="Baker S.E."/>
            <person name="Pisabarro A.G."/>
            <person name="Walton J.D."/>
            <person name="Blanchette R.A."/>
            <person name="Henrissat B."/>
            <person name="Martin F."/>
            <person name="Cullen D."/>
            <person name="Hibbett D.S."/>
            <person name="Grigoriev I.V."/>
        </authorList>
    </citation>
    <scope>NUCLEOTIDE SEQUENCE [LARGE SCALE GENOMIC DNA]</scope>
    <source>
        <strain evidence="2">CBS 339.88</strain>
    </source>
</reference>
<evidence type="ECO:0000313" key="2">
    <source>
        <dbReference type="Proteomes" id="UP000027222"/>
    </source>
</evidence>
<proteinExistence type="predicted"/>
<dbReference type="EMBL" id="KL142381">
    <property type="protein sequence ID" value="KDR75031.1"/>
    <property type="molecule type" value="Genomic_DNA"/>
</dbReference>
<accession>A0A067SVY0</accession>
<name>A0A067SVY0_GALM3</name>
<evidence type="ECO:0008006" key="3">
    <source>
        <dbReference type="Google" id="ProtNLM"/>
    </source>
</evidence>
<gene>
    <name evidence="1" type="ORF">GALMADRAFT_69601</name>
</gene>
<dbReference type="OrthoDB" id="3145912at2759"/>
<dbReference type="HOGENOM" id="CLU_051720_2_0_1"/>
<evidence type="ECO:0000313" key="1">
    <source>
        <dbReference type="EMBL" id="KDR75031.1"/>
    </source>
</evidence>
<organism evidence="1 2">
    <name type="scientific">Galerina marginata (strain CBS 339.88)</name>
    <dbReference type="NCBI Taxonomy" id="685588"/>
    <lineage>
        <taxon>Eukaryota</taxon>
        <taxon>Fungi</taxon>
        <taxon>Dikarya</taxon>
        <taxon>Basidiomycota</taxon>
        <taxon>Agaricomycotina</taxon>
        <taxon>Agaricomycetes</taxon>
        <taxon>Agaricomycetidae</taxon>
        <taxon>Agaricales</taxon>
        <taxon>Agaricineae</taxon>
        <taxon>Strophariaceae</taxon>
        <taxon>Galerina</taxon>
    </lineage>
</organism>
<sequence>MDADEPTTPPTANGFIFDLPNEIQRPIFEYAAKLDGRCAFNLGQVARYVYLWIQPILYERIVVRSPRAASCLLRTFRSKPRGYFERITKSLAFDNSVTLQQAKPILAECSRRIFLLSLFRTSNAEDSFLKFVRSPFLRRLTLVFSEQDDQAPFLYRLAPYEMPFELLSSLTHLAIVIEYSHGPWMNLVLASQFSMNANITSYMNAQAAFQNLTHFAISSARFFAVVPIKKIAHNIRYFGVLAPCNLSQWGSDALIQSVRGTGDHSIVVLYDLGVADSWNVLDSFAPSEFWKTIEHLVDGGYISDKGEKW</sequence>
<dbReference type="AlphaFoldDB" id="A0A067SVY0"/>
<keyword evidence="2" id="KW-1185">Reference proteome</keyword>
<protein>
    <recommendedName>
        <fullName evidence="3">F-box domain-containing protein</fullName>
    </recommendedName>
</protein>
<dbReference type="Proteomes" id="UP000027222">
    <property type="component" value="Unassembled WGS sequence"/>
</dbReference>